<keyword evidence="5" id="KW-0378">Hydrolase</keyword>
<reference evidence="5 6" key="1">
    <citation type="submission" date="2024-03" db="EMBL/GenBank/DDBJ databases">
        <title>Rhodococcus navarretei sp. nov. and Pseudarthrobacter quantumdoti sp. nov., two new species with the ability to biosynthesize Quantum Dots isolated from soil samples at Union Glacier, Antarctica.</title>
        <authorList>
            <person name="Vargas M."/>
        </authorList>
    </citation>
    <scope>NUCLEOTIDE SEQUENCE [LARGE SCALE GENOMIC DNA]</scope>
    <source>
        <strain evidence="5 6">RC-2-3</strain>
    </source>
</reference>
<dbReference type="InterPro" id="IPR027414">
    <property type="entry name" value="GH95_N_dom"/>
</dbReference>
<dbReference type="InterPro" id="IPR008928">
    <property type="entry name" value="6-hairpin_glycosidase_sf"/>
</dbReference>
<dbReference type="EMBL" id="CP148033">
    <property type="protein sequence ID" value="WXK93789.1"/>
    <property type="molecule type" value="Genomic_DNA"/>
</dbReference>
<feature type="domain" description="Glycosyl hydrolase family 95 catalytic" evidence="4">
    <location>
        <begin position="542"/>
        <end position="771"/>
    </location>
</feature>
<dbReference type="RefSeq" id="WP_406636403.1">
    <property type="nucleotide sequence ID" value="NZ_CP148033.1"/>
</dbReference>
<proteinExistence type="predicted"/>
<feature type="compositionally biased region" description="Polar residues" evidence="1">
    <location>
        <begin position="49"/>
        <end position="58"/>
    </location>
</feature>
<evidence type="ECO:0000259" key="3">
    <source>
        <dbReference type="Pfam" id="PF21307"/>
    </source>
</evidence>
<feature type="region of interest" description="Disordered" evidence="1">
    <location>
        <begin position="49"/>
        <end position="68"/>
    </location>
</feature>
<organism evidence="5 6">
    <name type="scientific">Pseudarthrobacter quantipunctorum</name>
    <dbReference type="NCBI Taxonomy" id="3128980"/>
    <lineage>
        <taxon>Bacteria</taxon>
        <taxon>Bacillati</taxon>
        <taxon>Actinomycetota</taxon>
        <taxon>Actinomycetes</taxon>
        <taxon>Micrococcales</taxon>
        <taxon>Micrococcaceae</taxon>
        <taxon>Pseudarthrobacter</taxon>
    </lineage>
</organism>
<dbReference type="PANTHER" id="PTHR31084">
    <property type="entry name" value="ALPHA-L-FUCOSIDASE 2"/>
    <property type="match status" value="1"/>
</dbReference>
<evidence type="ECO:0000256" key="1">
    <source>
        <dbReference type="SAM" id="MobiDB-lite"/>
    </source>
</evidence>
<dbReference type="PANTHER" id="PTHR31084:SF0">
    <property type="entry name" value="ALPHA-L-FUCOSIDASE 2"/>
    <property type="match status" value="1"/>
</dbReference>
<dbReference type="Proteomes" id="UP001623384">
    <property type="component" value="Chromosome"/>
</dbReference>
<keyword evidence="6" id="KW-1185">Reference proteome</keyword>
<accession>A0ABZ2R7F9</accession>
<feature type="compositionally biased region" description="Basic and acidic residues" evidence="1">
    <location>
        <begin position="59"/>
        <end position="68"/>
    </location>
</feature>
<feature type="region of interest" description="Disordered" evidence="1">
    <location>
        <begin position="575"/>
        <end position="597"/>
    </location>
</feature>
<name>A0ABZ2R7F9_9MICC</name>
<evidence type="ECO:0000313" key="5">
    <source>
        <dbReference type="EMBL" id="WXK93789.1"/>
    </source>
</evidence>
<dbReference type="InterPro" id="IPR016518">
    <property type="entry name" value="Alpha-L-fucosidase"/>
</dbReference>
<dbReference type="Pfam" id="PF22124">
    <property type="entry name" value="Glyco_hydro_95_cat"/>
    <property type="match status" value="2"/>
</dbReference>
<feature type="region of interest" description="Disordered" evidence="1">
    <location>
        <begin position="120"/>
        <end position="141"/>
    </location>
</feature>
<sequence>MPPEHLLAYDAPAAQWLEALPLGNGRLGAMVFGGSQSGGAMEHRFQLNDSSAWSGSPHNQDREPVFSREEADRILGESRRLIGSGDYAGAAETLKGLQHRHSQAYLPFADLHFTASLTASDPAAGERGDGGAPARPPSDYHRGLDLARALSTNTYSLDGHHVRVEAFISHNPSVLVVSLRTDAPQGLDLAVRLDSPLRILRRTGEAGSLSLQLKLPSDAAPAHDGGVVEYSEDGSLSMQGAVAAAWEHDGRSGEVPAGEARQAAGHDGVLAATGVRRADIYLTTETTFAGLARQPQGTAATAAAAARAMVDQARASGRAALQDRHEESHSRLYRAAWLELDVPAREGGDTARRLLAANAHPDGPLAADPGLAALLFNYGRYLLISSSRSGPAGSRQGTAWQGVPANLQGIWNAELPAPWSSNYTTNINLQMNYWGAEPTGLAECAQPLFALIGAMQVTGAAVAREYYGARGWAVHHNSDLWAYAKPVGHGSHSPEWAYWPMAGLWLVRHLWEHLQFGGTDSSADADTFAPDTLAPDSFALDSFARDTAWPAIRGAAAFALDLLVDFPGGSLGTIPSTSPENTFAAPGPSSGSRVQGAAARSSTMDLALIGDVFRMLDALARQLGLEDDPVASAARTALPRLPEPAPGRGGKLREWLDDPEEWEPGHRHVSHLYLAFPGDTPLTPGLEAAVRASLDGRGDEATGWSLAWKILLRARLRQPGKVSDLLRLYFRDMDTPRGGQSGGLYPNLFGAHPPFQIDGNLGYVAGLAECLVQSHRTVDGLHEIELLPALPAELPVGRAGRFRARPGVEVDLDWQDGRLVQATLAAQAPGKVLVRYGSAVREAHLEPGKPAVLTYSAHRSAPTERIG</sequence>
<protein>
    <submittedName>
        <fullName evidence="5">Glycoside hydrolase N-terminal domain-containing protein</fullName>
    </submittedName>
</protein>
<dbReference type="Pfam" id="PF14498">
    <property type="entry name" value="Glyco_hyd_65N_2"/>
    <property type="match status" value="1"/>
</dbReference>
<dbReference type="Gene3D" id="2.70.98.50">
    <property type="entry name" value="putative glycoside hydrolase family protein from bacillus halodurans"/>
    <property type="match status" value="1"/>
</dbReference>
<evidence type="ECO:0000259" key="4">
    <source>
        <dbReference type="Pfam" id="PF22124"/>
    </source>
</evidence>
<gene>
    <name evidence="5" type="ORF">WHH00_03000</name>
</gene>
<dbReference type="InterPro" id="IPR054363">
    <property type="entry name" value="GH95_cat"/>
</dbReference>
<feature type="domain" description="Glycosyl hydrolase family 95 catalytic" evidence="4">
    <location>
        <begin position="319"/>
        <end position="518"/>
    </location>
</feature>
<evidence type="ECO:0000259" key="2">
    <source>
        <dbReference type="Pfam" id="PF14498"/>
    </source>
</evidence>
<feature type="domain" description="Alpha fucosidase A-like C-terminal" evidence="3">
    <location>
        <begin position="782"/>
        <end position="841"/>
    </location>
</feature>
<feature type="domain" description="Glycosyl hydrolase family 95 N-terminal" evidence="2">
    <location>
        <begin position="7"/>
        <end position="289"/>
    </location>
</feature>
<dbReference type="GO" id="GO:0016787">
    <property type="term" value="F:hydrolase activity"/>
    <property type="evidence" value="ECO:0007669"/>
    <property type="project" value="UniProtKB-KW"/>
</dbReference>
<dbReference type="InterPro" id="IPR012341">
    <property type="entry name" value="6hp_glycosidase-like_sf"/>
</dbReference>
<dbReference type="PIRSF" id="PIRSF007663">
    <property type="entry name" value="UCP007663"/>
    <property type="match status" value="1"/>
</dbReference>
<dbReference type="Gene3D" id="1.50.10.10">
    <property type="match status" value="1"/>
</dbReference>
<dbReference type="Pfam" id="PF21307">
    <property type="entry name" value="Glyco_hydro_95_C"/>
    <property type="match status" value="1"/>
</dbReference>
<dbReference type="SUPFAM" id="SSF48208">
    <property type="entry name" value="Six-hairpin glycosidases"/>
    <property type="match status" value="1"/>
</dbReference>
<dbReference type="InterPro" id="IPR049053">
    <property type="entry name" value="AFCA-like_C"/>
</dbReference>
<evidence type="ECO:0000313" key="6">
    <source>
        <dbReference type="Proteomes" id="UP001623384"/>
    </source>
</evidence>